<organism evidence="2 3">
    <name type="scientific">Purpureocillium lilacinum</name>
    <name type="common">Paecilomyces lilacinus</name>
    <dbReference type="NCBI Taxonomy" id="33203"/>
    <lineage>
        <taxon>Eukaryota</taxon>
        <taxon>Fungi</taxon>
        <taxon>Dikarya</taxon>
        <taxon>Ascomycota</taxon>
        <taxon>Pezizomycotina</taxon>
        <taxon>Sordariomycetes</taxon>
        <taxon>Hypocreomycetidae</taxon>
        <taxon>Hypocreales</taxon>
        <taxon>Ophiocordycipitaceae</taxon>
        <taxon>Purpureocillium</taxon>
    </lineage>
</organism>
<dbReference type="AlphaFoldDB" id="A0A179GYS9"/>
<gene>
    <name evidence="2" type="ORF">VFPFJ_08755</name>
</gene>
<evidence type="ECO:0000256" key="1">
    <source>
        <dbReference type="SAM" id="SignalP"/>
    </source>
</evidence>
<feature type="signal peptide" evidence="1">
    <location>
        <begin position="1"/>
        <end position="20"/>
    </location>
</feature>
<name>A0A179GYS9_PURLI</name>
<evidence type="ECO:0000313" key="3">
    <source>
        <dbReference type="Proteomes" id="UP000078340"/>
    </source>
</evidence>
<dbReference type="EMBL" id="LSBI01000008">
    <property type="protein sequence ID" value="OAQ82952.1"/>
    <property type="molecule type" value="Genomic_DNA"/>
</dbReference>
<accession>A0A179GYS9</accession>
<protein>
    <submittedName>
        <fullName evidence="2">Uncharacterized protein</fullName>
    </submittedName>
</protein>
<comment type="caution">
    <text evidence="2">The sequence shown here is derived from an EMBL/GenBank/DDBJ whole genome shotgun (WGS) entry which is preliminary data.</text>
</comment>
<evidence type="ECO:0000313" key="2">
    <source>
        <dbReference type="EMBL" id="OAQ82952.1"/>
    </source>
</evidence>
<reference evidence="2 3" key="1">
    <citation type="submission" date="2016-02" db="EMBL/GenBank/DDBJ databases">
        <title>Biosynthesis of antibiotic leucinostatins and their inhibition on Phytophthora in bio-control Purpureocillium lilacinum.</title>
        <authorList>
            <person name="Wang G."/>
            <person name="Liu Z."/>
            <person name="Lin R."/>
            <person name="Li E."/>
            <person name="Mao Z."/>
            <person name="Ling J."/>
            <person name="Yin W."/>
            <person name="Xie B."/>
        </authorList>
    </citation>
    <scope>NUCLEOTIDE SEQUENCE [LARGE SCALE GENOMIC DNA]</scope>
    <source>
        <strain evidence="2">PLFJ-1</strain>
    </source>
</reference>
<keyword evidence="1" id="KW-0732">Signal</keyword>
<proteinExistence type="predicted"/>
<sequence>MHAIKTIVAFMAAAAHVVSGSAPPMPLKLTVENRCDFSISSWLLSNVSQKWSVGKTESKTWNFELGEKDRDLVELEMLGNSESHLKEDDDPRSNSTLKPFRAGVYFNVMPLEESHPTYTKPVERPLYYGLANLSGRRLLKSGHINLEDSESKCPEIYTQTGLEKDAQVDETCNTTAPHFTLVLCE</sequence>
<feature type="chain" id="PRO_5008103074" evidence="1">
    <location>
        <begin position="21"/>
        <end position="185"/>
    </location>
</feature>
<dbReference type="Proteomes" id="UP000078340">
    <property type="component" value="Unassembled WGS sequence"/>
</dbReference>